<organism evidence="4 5">
    <name type="scientific">Marasmius tenuissimus</name>
    <dbReference type="NCBI Taxonomy" id="585030"/>
    <lineage>
        <taxon>Eukaryota</taxon>
        <taxon>Fungi</taxon>
        <taxon>Dikarya</taxon>
        <taxon>Basidiomycota</taxon>
        <taxon>Agaricomycotina</taxon>
        <taxon>Agaricomycetes</taxon>
        <taxon>Agaricomycetidae</taxon>
        <taxon>Agaricales</taxon>
        <taxon>Marasmiineae</taxon>
        <taxon>Marasmiaceae</taxon>
        <taxon>Marasmius</taxon>
    </lineage>
</organism>
<feature type="compositionally biased region" description="Basic and acidic residues" evidence="1">
    <location>
        <begin position="307"/>
        <end position="321"/>
    </location>
</feature>
<feature type="domain" description="DUF6534" evidence="3">
    <location>
        <begin position="170"/>
        <end position="255"/>
    </location>
</feature>
<accession>A0ABR2ZIY7</accession>
<name>A0ABR2ZIY7_9AGAR</name>
<keyword evidence="2" id="KW-0472">Membrane</keyword>
<dbReference type="EMBL" id="JBBXMP010000140">
    <property type="protein sequence ID" value="KAL0061300.1"/>
    <property type="molecule type" value="Genomic_DNA"/>
</dbReference>
<dbReference type="InterPro" id="IPR045339">
    <property type="entry name" value="DUF6534"/>
</dbReference>
<comment type="caution">
    <text evidence="4">The sequence shown here is derived from an EMBL/GenBank/DDBJ whole genome shotgun (WGS) entry which is preliminary data.</text>
</comment>
<feature type="transmembrane region" description="Helical" evidence="2">
    <location>
        <begin position="20"/>
        <end position="40"/>
    </location>
</feature>
<feature type="transmembrane region" description="Helical" evidence="2">
    <location>
        <begin position="123"/>
        <end position="144"/>
    </location>
</feature>
<evidence type="ECO:0000313" key="5">
    <source>
        <dbReference type="Proteomes" id="UP001437256"/>
    </source>
</evidence>
<feature type="transmembrane region" description="Helical" evidence="2">
    <location>
        <begin position="231"/>
        <end position="252"/>
    </location>
</feature>
<feature type="region of interest" description="Disordered" evidence="1">
    <location>
        <begin position="294"/>
        <end position="342"/>
    </location>
</feature>
<feature type="transmembrane region" description="Helical" evidence="2">
    <location>
        <begin position="52"/>
        <end position="70"/>
    </location>
</feature>
<evidence type="ECO:0000259" key="3">
    <source>
        <dbReference type="Pfam" id="PF20152"/>
    </source>
</evidence>
<feature type="transmembrane region" description="Helical" evidence="2">
    <location>
        <begin position="164"/>
        <end position="185"/>
    </location>
</feature>
<evidence type="ECO:0000256" key="2">
    <source>
        <dbReference type="SAM" id="Phobius"/>
    </source>
</evidence>
<reference evidence="4 5" key="1">
    <citation type="submission" date="2024-05" db="EMBL/GenBank/DDBJ databases">
        <title>A draft genome resource for the thread blight pathogen Marasmius tenuissimus strain MS-2.</title>
        <authorList>
            <person name="Yulfo-Soto G.E."/>
            <person name="Baruah I.K."/>
            <person name="Amoako-Attah I."/>
            <person name="Bukari Y."/>
            <person name="Meinhardt L.W."/>
            <person name="Bailey B.A."/>
            <person name="Cohen S.P."/>
        </authorList>
    </citation>
    <scope>NUCLEOTIDE SEQUENCE [LARGE SCALE GENOMIC DNA]</scope>
    <source>
        <strain evidence="4 5">MS-2</strain>
    </source>
</reference>
<proteinExistence type="predicted"/>
<dbReference type="Pfam" id="PF20152">
    <property type="entry name" value="DUF6534"/>
    <property type="match status" value="1"/>
</dbReference>
<evidence type="ECO:0000256" key="1">
    <source>
        <dbReference type="SAM" id="MobiDB-lite"/>
    </source>
</evidence>
<dbReference type="Proteomes" id="UP001437256">
    <property type="component" value="Unassembled WGS sequence"/>
</dbReference>
<keyword evidence="2" id="KW-0812">Transmembrane</keyword>
<sequence>MATVVEIPDDVANVAGPLLLGYLLNFGLFGILTVQVYLYYTAFPDDNKVCQTLVYSVYALEVAQTVMITHDAFQNFVYGFGRMTALDELQVLWFDTAIVDGIVAFAVQTYFAYRIYLLSRSKIIPCLAFAVALTQLGGALATGIEAKIVGRWSLVRDPTDVAAIFWLGGSAFGDIITACAMTYVLSKNDHGFKDTQDIIKRIMRLTIETGALTAVIAFLDLILFLVYPNRVYHVVCALVLAKLYSNSLLALYNSRIQIPNSRGSRDTPRHNQRVMVTTNHEIVFRRPEDAEPGAQIRVDVEEVSDTSSHRDQFGYGKRESGSDTTSNMSPPKSMPRNLEAPCKLGPDVVCPHIWASTV</sequence>
<protein>
    <recommendedName>
        <fullName evidence="3">DUF6534 domain-containing protein</fullName>
    </recommendedName>
</protein>
<dbReference type="PANTHER" id="PTHR40465">
    <property type="entry name" value="CHROMOSOME 1, WHOLE GENOME SHOTGUN SEQUENCE"/>
    <property type="match status" value="1"/>
</dbReference>
<gene>
    <name evidence="4" type="ORF">AAF712_011876</name>
</gene>
<dbReference type="PANTHER" id="PTHR40465:SF1">
    <property type="entry name" value="DUF6534 DOMAIN-CONTAINING PROTEIN"/>
    <property type="match status" value="1"/>
</dbReference>
<keyword evidence="5" id="KW-1185">Reference proteome</keyword>
<evidence type="ECO:0000313" key="4">
    <source>
        <dbReference type="EMBL" id="KAL0061300.1"/>
    </source>
</evidence>
<keyword evidence="2" id="KW-1133">Transmembrane helix</keyword>
<feature type="transmembrane region" description="Helical" evidence="2">
    <location>
        <begin position="205"/>
        <end position="225"/>
    </location>
</feature>
<feature type="transmembrane region" description="Helical" evidence="2">
    <location>
        <begin position="90"/>
        <end position="111"/>
    </location>
</feature>